<proteinExistence type="predicted"/>
<dbReference type="OMA" id="PWMAIVH"/>
<keyword evidence="7 9" id="KW-0175">Coiled coil</keyword>
<dbReference type="Proteomes" id="UP000265040">
    <property type="component" value="Chromosome 8"/>
</dbReference>
<evidence type="ECO:0000313" key="14">
    <source>
        <dbReference type="Ensembl" id="ENSATEP00000012751.1"/>
    </source>
</evidence>
<dbReference type="Pfam" id="PF00307">
    <property type="entry name" value="CH"/>
    <property type="match status" value="1"/>
</dbReference>
<dbReference type="InterPro" id="IPR001781">
    <property type="entry name" value="Znf_LIM"/>
</dbReference>
<dbReference type="OrthoDB" id="8062037at2759"/>
<dbReference type="PANTHER" id="PTHR23167">
    <property type="entry name" value="CALPONIN HOMOLOGY DOMAIN-CONTAINING PROTEIN DDB_G0272472-RELATED"/>
    <property type="match status" value="1"/>
</dbReference>
<evidence type="ECO:0008006" key="16">
    <source>
        <dbReference type="Google" id="ProtNLM"/>
    </source>
</evidence>
<feature type="compositionally biased region" description="Polar residues" evidence="10">
    <location>
        <begin position="371"/>
        <end position="403"/>
    </location>
</feature>
<dbReference type="SMART" id="SM00033">
    <property type="entry name" value="CH"/>
    <property type="match status" value="1"/>
</dbReference>
<dbReference type="GO" id="GO:0005768">
    <property type="term" value="C:endosome"/>
    <property type="evidence" value="ECO:0007669"/>
    <property type="project" value="UniProtKB-SubCell"/>
</dbReference>
<feature type="region of interest" description="Disordered" evidence="10">
    <location>
        <begin position="272"/>
        <end position="420"/>
    </location>
</feature>
<evidence type="ECO:0000256" key="9">
    <source>
        <dbReference type="SAM" id="Coils"/>
    </source>
</evidence>
<reference evidence="14" key="1">
    <citation type="submission" date="2021-04" db="EMBL/GenBank/DDBJ databases">
        <authorList>
            <consortium name="Wellcome Sanger Institute Data Sharing"/>
        </authorList>
    </citation>
    <scope>NUCLEOTIDE SEQUENCE [LARGE SCALE GENOMIC DNA]</scope>
</reference>
<keyword evidence="6 8" id="KW-0440">LIM domain</keyword>
<dbReference type="STRING" id="64144.ENSATEP00000012751"/>
<organism evidence="14 15">
    <name type="scientific">Anabas testudineus</name>
    <name type="common">Climbing perch</name>
    <name type="synonym">Anthias testudineus</name>
    <dbReference type="NCBI Taxonomy" id="64144"/>
    <lineage>
        <taxon>Eukaryota</taxon>
        <taxon>Metazoa</taxon>
        <taxon>Chordata</taxon>
        <taxon>Craniata</taxon>
        <taxon>Vertebrata</taxon>
        <taxon>Euteleostomi</taxon>
        <taxon>Actinopterygii</taxon>
        <taxon>Neopterygii</taxon>
        <taxon>Teleostei</taxon>
        <taxon>Neoteleostei</taxon>
        <taxon>Acanthomorphata</taxon>
        <taxon>Anabantaria</taxon>
        <taxon>Anabantiformes</taxon>
        <taxon>Anabantoidei</taxon>
        <taxon>Anabantidae</taxon>
        <taxon>Anabas</taxon>
    </lineage>
</organism>
<evidence type="ECO:0000259" key="13">
    <source>
        <dbReference type="PROSITE" id="PS51848"/>
    </source>
</evidence>
<dbReference type="InterPro" id="IPR022735">
    <property type="entry name" value="bMERB_dom"/>
</dbReference>
<dbReference type="SMART" id="SM00132">
    <property type="entry name" value="LIM"/>
    <property type="match status" value="1"/>
</dbReference>
<dbReference type="SUPFAM" id="SSF57716">
    <property type="entry name" value="Glucocorticoid receptor-like (DNA-binding domain)"/>
    <property type="match status" value="1"/>
</dbReference>
<feature type="compositionally biased region" description="Basic and acidic residues" evidence="10">
    <location>
        <begin position="844"/>
        <end position="857"/>
    </location>
</feature>
<evidence type="ECO:0000259" key="11">
    <source>
        <dbReference type="PROSITE" id="PS50021"/>
    </source>
</evidence>
<dbReference type="FunFam" id="1.10.418.10:FF:000023">
    <property type="entry name" value="EH domain-binding protein 1 isoform X1"/>
    <property type="match status" value="1"/>
</dbReference>
<dbReference type="SUPFAM" id="SSF47576">
    <property type="entry name" value="Calponin-homology domain, CH-domain"/>
    <property type="match status" value="1"/>
</dbReference>
<feature type="compositionally biased region" description="Polar residues" evidence="10">
    <location>
        <begin position="521"/>
        <end position="531"/>
    </location>
</feature>
<evidence type="ECO:0000256" key="1">
    <source>
        <dbReference type="ARBA" id="ARBA00004177"/>
    </source>
</evidence>
<keyword evidence="5 8" id="KW-0862">Zinc</keyword>
<feature type="compositionally biased region" description="Basic and acidic residues" evidence="10">
    <location>
        <begin position="272"/>
        <end position="292"/>
    </location>
</feature>
<dbReference type="Pfam" id="PF00412">
    <property type="entry name" value="LIM"/>
    <property type="match status" value="1"/>
</dbReference>
<feature type="domain" description="Calponin-homology (CH)" evidence="11">
    <location>
        <begin position="1"/>
        <end position="107"/>
    </location>
</feature>
<evidence type="ECO:0000256" key="6">
    <source>
        <dbReference type="ARBA" id="ARBA00023038"/>
    </source>
</evidence>
<accession>A0A3Q1JCJ9</accession>
<evidence type="ECO:0000313" key="15">
    <source>
        <dbReference type="Proteomes" id="UP000265040"/>
    </source>
</evidence>
<dbReference type="PROSITE" id="PS51848">
    <property type="entry name" value="BMERB"/>
    <property type="match status" value="1"/>
</dbReference>
<feature type="region of interest" description="Disordered" evidence="10">
    <location>
        <begin position="837"/>
        <end position="857"/>
    </location>
</feature>
<feature type="domain" description="BMERB" evidence="13">
    <location>
        <begin position="664"/>
        <end position="811"/>
    </location>
</feature>
<dbReference type="PANTHER" id="PTHR23167:SF89">
    <property type="entry name" value="MICAL-LIKE PROTEIN 1"/>
    <property type="match status" value="1"/>
</dbReference>
<evidence type="ECO:0000256" key="2">
    <source>
        <dbReference type="ARBA" id="ARBA00022553"/>
    </source>
</evidence>
<gene>
    <name evidence="14" type="primary">MICALL1</name>
</gene>
<sequence length="857" mass="94874">MASPSAVRDWCRVTCADYPGVEIKNLSTSFRDGLAFCAIIHKHRPDLIDFSSLSKDNAYHNNKLAFEVAETKLGIPALLDPKDMVSCEVPDCLSIITYLSQYYSFFNSNTGPASLRSSHMTLLNNFTRIKSPDGLKPLKSWTHLETSKDQLSNTKPQTLCKLCSKPVHLIQRHLVDGEVYHRSCFRCKVCRCTLLPEFYTQGSDAGSLICTYHTTDSKSTRADFSQQIGSADYQPKSMFQTGYVSLSGLVVTGVPHYTMKTESQDKLVCETAKTEVTGRQERSREVKDRETSSDGLKSMVKKPAPLTLPPPSGKGRTVEVAEQAGPVPTVADSRIKQEAPESQQPSEHSSLRVRVAEGSGRPVPAPRRMLTNDSSSAPVPTPRVKTSQTTSSSPAAGNATNRCKSPPISPHIISPTSRNPKVKTNHPWLGIIHPGPWTQLPPAPPPVTTPRFKSSLQGTWYRPRLPPPNPFAEVDEKTCEEAAKCEPAGETKSTVNVCHSESSDNLANNSGDTDVAGDAENTANKPENNAQPLDKPIPPKRQVGVSVNTVETPISSSVLEENRGTGGSLLDVTEPRGLQAASDAAQSHFLPRSVSVPAIISAHSQNPLERDGLTEADESVTCSQSKPCKENPYDGKSAMPKSKTFQALTSQRAPAPGHGFPLIKRKVQTDQTISTGDLQVELGELNKQLEALEQRGVELERNLRECRNDKAEQMLMEWFSLVHERHVLVRRDAELVYLRKQQKLEEKQADVEYNLRCLLNKPESDWSQVDLNREQQLLNELVAIIEQRNQIISSLDQDRQREREEDVVWEAMMTNKELQKEGLKELKKSKGKLKPSKVFKMLSHKAEGTKNSVDKKS</sequence>
<evidence type="ECO:0000256" key="4">
    <source>
        <dbReference type="ARBA" id="ARBA00022753"/>
    </source>
</evidence>
<dbReference type="SMART" id="SM01203">
    <property type="entry name" value="DUF3585"/>
    <property type="match status" value="1"/>
</dbReference>
<evidence type="ECO:0000256" key="8">
    <source>
        <dbReference type="PROSITE-ProRule" id="PRU00125"/>
    </source>
</evidence>
<feature type="region of interest" description="Disordered" evidence="10">
    <location>
        <begin position="615"/>
        <end position="639"/>
    </location>
</feature>
<name>A0A3Q1JCJ9_ANATE</name>
<feature type="domain" description="LIM zinc-binding" evidence="12">
    <location>
        <begin position="158"/>
        <end position="220"/>
    </location>
</feature>
<dbReference type="InParanoid" id="A0A3Q1JCJ9"/>
<dbReference type="PROSITE" id="PS50021">
    <property type="entry name" value="CH"/>
    <property type="match status" value="1"/>
</dbReference>
<dbReference type="GO" id="GO:0046872">
    <property type="term" value="F:metal ion binding"/>
    <property type="evidence" value="ECO:0007669"/>
    <property type="project" value="UniProtKB-KW"/>
</dbReference>
<dbReference type="Gene3D" id="1.10.418.10">
    <property type="entry name" value="Calponin-like domain"/>
    <property type="match status" value="1"/>
</dbReference>
<reference evidence="14" key="3">
    <citation type="submission" date="2025-09" db="UniProtKB">
        <authorList>
            <consortium name="Ensembl"/>
        </authorList>
    </citation>
    <scope>IDENTIFICATION</scope>
</reference>
<keyword evidence="2" id="KW-0597">Phosphoprotein</keyword>
<evidence type="ECO:0000259" key="12">
    <source>
        <dbReference type="PROSITE" id="PS50023"/>
    </source>
</evidence>
<keyword evidence="3 8" id="KW-0479">Metal-binding</keyword>
<protein>
    <recommendedName>
        <fullName evidence="16">MICAL-like protein 1</fullName>
    </recommendedName>
</protein>
<dbReference type="InterPro" id="IPR036872">
    <property type="entry name" value="CH_dom_sf"/>
</dbReference>
<dbReference type="GeneTree" id="ENSGT00940000156057"/>
<dbReference type="Pfam" id="PF12130">
    <property type="entry name" value="bMERB_dom"/>
    <property type="match status" value="1"/>
</dbReference>
<keyword evidence="15" id="KW-1185">Reference proteome</keyword>
<evidence type="ECO:0000256" key="7">
    <source>
        <dbReference type="ARBA" id="ARBA00023054"/>
    </source>
</evidence>
<evidence type="ECO:0000256" key="3">
    <source>
        <dbReference type="ARBA" id="ARBA00022723"/>
    </source>
</evidence>
<dbReference type="PROSITE" id="PS50023">
    <property type="entry name" value="LIM_DOMAIN_2"/>
    <property type="match status" value="1"/>
</dbReference>
<evidence type="ECO:0000256" key="5">
    <source>
        <dbReference type="ARBA" id="ARBA00022833"/>
    </source>
</evidence>
<reference evidence="14" key="2">
    <citation type="submission" date="2025-08" db="UniProtKB">
        <authorList>
            <consortium name="Ensembl"/>
        </authorList>
    </citation>
    <scope>IDENTIFICATION</scope>
</reference>
<feature type="region of interest" description="Disordered" evidence="10">
    <location>
        <begin position="500"/>
        <end position="541"/>
    </location>
</feature>
<keyword evidence="4" id="KW-0967">Endosome</keyword>
<feature type="coiled-coil region" evidence="9">
    <location>
        <begin position="675"/>
        <end position="709"/>
    </location>
</feature>
<feature type="compositionally biased region" description="Polar residues" evidence="10">
    <location>
        <begin position="500"/>
        <end position="512"/>
    </location>
</feature>
<comment type="subcellular location">
    <subcellularLocation>
        <location evidence="1">Endosome</location>
    </subcellularLocation>
</comment>
<evidence type="ECO:0000256" key="10">
    <source>
        <dbReference type="SAM" id="MobiDB-lite"/>
    </source>
</evidence>
<dbReference type="InterPro" id="IPR050540">
    <property type="entry name" value="F-actin_Monoox_Mical"/>
</dbReference>
<dbReference type="PROSITE" id="PS00478">
    <property type="entry name" value="LIM_DOMAIN_1"/>
    <property type="match status" value="1"/>
</dbReference>
<dbReference type="Gene3D" id="2.10.110.10">
    <property type="entry name" value="Cysteine Rich Protein"/>
    <property type="match status" value="1"/>
</dbReference>
<dbReference type="InterPro" id="IPR001715">
    <property type="entry name" value="CH_dom"/>
</dbReference>
<dbReference type="AlphaFoldDB" id="A0A3Q1JCJ9"/>
<dbReference type="Ensembl" id="ENSATET00000012961.3">
    <property type="protein sequence ID" value="ENSATEP00000012751.1"/>
    <property type="gene ID" value="ENSATEG00000008892.3"/>
</dbReference>